<sequence length="257" mass="28718">MAAILCAVCWHYRGQIAMALRELDTPLSLSESHLPKPDAERYATMKEDVERWRKNLATKHAKAKTAAEKDKVLAEARGFLESVLPEMMRCWLGTRWDFHGTSEVPGEGKIACGYFVATVLRDAGFRVDRYKLAQQSSQSILRSFLPREALSLQVGVPYESYAAGLKKAEHGIRIVGLDSHVAFLVTGNDDFRFIHSSGSKPWCVVDEGENDADVLRRSNYRVQGCLTADKEVLRRWLAGKTIEVREDSSATASAARN</sequence>
<evidence type="ECO:0000313" key="1">
    <source>
        <dbReference type="EMBL" id="QJE96098.1"/>
    </source>
</evidence>
<gene>
    <name evidence="1" type="ORF">HHL09_09980</name>
</gene>
<organism evidence="1 2">
    <name type="scientific">Luteolibacter luteus</name>
    <dbReference type="NCBI Taxonomy" id="2728835"/>
    <lineage>
        <taxon>Bacteria</taxon>
        <taxon>Pseudomonadati</taxon>
        <taxon>Verrucomicrobiota</taxon>
        <taxon>Verrucomicrobiia</taxon>
        <taxon>Verrucomicrobiales</taxon>
        <taxon>Verrucomicrobiaceae</taxon>
        <taxon>Luteolibacter</taxon>
    </lineage>
</organism>
<name>A0A858RHW1_9BACT</name>
<reference evidence="1 2" key="1">
    <citation type="submission" date="2020-04" db="EMBL/GenBank/DDBJ databases">
        <title>Luteolibacter sp. G-1-1-1 isolated from soil.</title>
        <authorList>
            <person name="Dahal R.H."/>
        </authorList>
    </citation>
    <scope>NUCLEOTIDE SEQUENCE [LARGE SCALE GENOMIC DNA]</scope>
    <source>
        <strain evidence="1 2">G-1-1-1</strain>
    </source>
</reference>
<proteinExistence type="predicted"/>
<keyword evidence="2" id="KW-1185">Reference proteome</keyword>
<dbReference type="RefSeq" id="WP_169454493.1">
    <property type="nucleotide sequence ID" value="NZ_CP051774.1"/>
</dbReference>
<dbReference type="Proteomes" id="UP000501812">
    <property type="component" value="Chromosome"/>
</dbReference>
<dbReference type="EMBL" id="CP051774">
    <property type="protein sequence ID" value="QJE96098.1"/>
    <property type="molecule type" value="Genomic_DNA"/>
</dbReference>
<dbReference type="AlphaFoldDB" id="A0A858RHW1"/>
<protein>
    <submittedName>
        <fullName evidence="1">Uncharacterized protein</fullName>
    </submittedName>
</protein>
<accession>A0A858RHW1</accession>
<dbReference type="KEGG" id="luo:HHL09_09980"/>
<evidence type="ECO:0000313" key="2">
    <source>
        <dbReference type="Proteomes" id="UP000501812"/>
    </source>
</evidence>